<feature type="compositionally biased region" description="Basic residues" evidence="7">
    <location>
        <begin position="225"/>
        <end position="246"/>
    </location>
</feature>
<evidence type="ECO:0000256" key="3">
    <source>
        <dbReference type="ARBA" id="ARBA00023015"/>
    </source>
</evidence>
<dbReference type="Ensembl" id="ENSFHET00000000588.1">
    <property type="protein sequence ID" value="ENSFHEP00000009377.1"/>
    <property type="gene ID" value="ENSFHEG00000010608.1"/>
</dbReference>
<evidence type="ECO:0000256" key="7">
    <source>
        <dbReference type="SAM" id="MobiDB-lite"/>
    </source>
</evidence>
<keyword evidence="9" id="KW-1185">Reference proteome</keyword>
<evidence type="ECO:0000313" key="9">
    <source>
        <dbReference type="Proteomes" id="UP000265000"/>
    </source>
</evidence>
<evidence type="ECO:0000313" key="8">
    <source>
        <dbReference type="Ensembl" id="ENSFHEP00000009377.1"/>
    </source>
</evidence>
<protein>
    <recommendedName>
        <fullName evidence="10">Chromosomal protein D1-like</fullName>
    </recommendedName>
</protein>
<keyword evidence="6" id="KW-0539">Nucleus</keyword>
<dbReference type="PANTHER" id="PTHR23341">
    <property type="entry name" value="HIGH MOBILITY GROUP PROTEINS HMG-A AND C"/>
    <property type="match status" value="1"/>
</dbReference>
<comment type="subcellular location">
    <subcellularLocation>
        <location evidence="1">Nucleus</location>
    </subcellularLocation>
</comment>
<dbReference type="GO" id="GO:0005634">
    <property type="term" value="C:nucleus"/>
    <property type="evidence" value="ECO:0007669"/>
    <property type="project" value="UniProtKB-SubCell"/>
</dbReference>
<keyword evidence="3" id="KW-0805">Transcription regulation</keyword>
<evidence type="ECO:0008006" key="10">
    <source>
        <dbReference type="Google" id="ProtNLM"/>
    </source>
</evidence>
<dbReference type="GO" id="GO:0003712">
    <property type="term" value="F:transcription coregulator activity"/>
    <property type="evidence" value="ECO:0007669"/>
    <property type="project" value="TreeGrafter"/>
</dbReference>
<dbReference type="AlphaFoldDB" id="A0A3Q2PAJ3"/>
<dbReference type="STRING" id="8078.ENSFHEP00000009377"/>
<dbReference type="Proteomes" id="UP000265000">
    <property type="component" value="Unplaced"/>
</dbReference>
<keyword evidence="4" id="KW-0238">DNA-binding</keyword>
<feature type="compositionally biased region" description="Basic and acidic residues" evidence="7">
    <location>
        <begin position="166"/>
        <end position="181"/>
    </location>
</feature>
<proteinExistence type="inferred from homology"/>
<evidence type="ECO:0000256" key="1">
    <source>
        <dbReference type="ARBA" id="ARBA00004123"/>
    </source>
</evidence>
<keyword evidence="5" id="KW-0804">Transcription</keyword>
<dbReference type="PANTHER" id="PTHR23341:SF1">
    <property type="entry name" value="HIGH MOBILITY GROUP PROTEIN HMG-I_HMG-Y"/>
    <property type="match status" value="1"/>
</dbReference>
<dbReference type="GO" id="GO:0010557">
    <property type="term" value="P:positive regulation of macromolecule biosynthetic process"/>
    <property type="evidence" value="ECO:0007669"/>
    <property type="project" value="UniProtKB-ARBA"/>
</dbReference>
<organism evidence="8 9">
    <name type="scientific">Fundulus heteroclitus</name>
    <name type="common">Killifish</name>
    <name type="synonym">Mummichog</name>
    <dbReference type="NCBI Taxonomy" id="8078"/>
    <lineage>
        <taxon>Eukaryota</taxon>
        <taxon>Metazoa</taxon>
        <taxon>Chordata</taxon>
        <taxon>Craniata</taxon>
        <taxon>Vertebrata</taxon>
        <taxon>Euteleostomi</taxon>
        <taxon>Actinopterygii</taxon>
        <taxon>Neopterygii</taxon>
        <taxon>Teleostei</taxon>
        <taxon>Neoteleostei</taxon>
        <taxon>Acanthomorphata</taxon>
        <taxon>Ovalentaria</taxon>
        <taxon>Atherinomorphae</taxon>
        <taxon>Cyprinodontiformes</taxon>
        <taxon>Fundulidae</taxon>
        <taxon>Fundulus</taxon>
    </lineage>
</organism>
<sequence>MVENSPVKRGRGRPQGSKNKEVSALNLIQDSPDSNGPPRRGRGRPKIYETKPTEQQDPGKEPAESSNTAHRGRGRPKGSKNQNKSEVAAKTELSPKKRGRPKKTDTVKEPAAEGLVNGGSDAPKRGRPKASIKRKSESVTSGEEDEGSPVTPRKRGRPKGARNKKSRMEREYSDWDAEAYRTQKLLKASRSRPRKPVPVKRGRGRPKGSLNKKPSSFNTSGLPVKGRKPGRPRLQPRKRGRPRKHPLPSPEELKKPKVWKPLGRPRKYPRVDPPEETSPAGSLVDSSGVRSGSDTLYRNFPNIHRCLSKSYLDILTDFF</sequence>
<feature type="compositionally biased region" description="Basic and acidic residues" evidence="7">
    <location>
        <begin position="46"/>
        <end position="63"/>
    </location>
</feature>
<reference evidence="8" key="2">
    <citation type="submission" date="2025-09" db="UniProtKB">
        <authorList>
            <consortium name="Ensembl"/>
        </authorList>
    </citation>
    <scope>IDENTIFICATION</scope>
</reference>
<feature type="compositionally biased region" description="Basic residues" evidence="7">
    <location>
        <begin position="187"/>
        <end position="206"/>
    </location>
</feature>
<feature type="region of interest" description="Disordered" evidence="7">
    <location>
        <begin position="1"/>
        <end position="296"/>
    </location>
</feature>
<dbReference type="InterPro" id="IPR017956">
    <property type="entry name" value="AT_hook_DNA-bd_motif"/>
</dbReference>
<dbReference type="PRINTS" id="PR00929">
    <property type="entry name" value="ATHOOK"/>
</dbReference>
<reference evidence="8" key="1">
    <citation type="submission" date="2025-08" db="UniProtKB">
        <authorList>
            <consortium name="Ensembl"/>
        </authorList>
    </citation>
    <scope>IDENTIFICATION</scope>
</reference>
<dbReference type="GO" id="GO:0006355">
    <property type="term" value="P:regulation of DNA-templated transcription"/>
    <property type="evidence" value="ECO:0007669"/>
    <property type="project" value="TreeGrafter"/>
</dbReference>
<evidence type="ECO:0000256" key="2">
    <source>
        <dbReference type="ARBA" id="ARBA00010812"/>
    </source>
</evidence>
<evidence type="ECO:0000256" key="5">
    <source>
        <dbReference type="ARBA" id="ARBA00023163"/>
    </source>
</evidence>
<feature type="compositionally biased region" description="Basic and acidic residues" evidence="7">
    <location>
        <begin position="102"/>
        <end position="111"/>
    </location>
</feature>
<evidence type="ECO:0000256" key="4">
    <source>
        <dbReference type="ARBA" id="ARBA00023125"/>
    </source>
</evidence>
<dbReference type="SMART" id="SM00384">
    <property type="entry name" value="AT_hook"/>
    <property type="match status" value="8"/>
</dbReference>
<feature type="compositionally biased region" description="Polar residues" evidence="7">
    <location>
        <begin position="284"/>
        <end position="296"/>
    </location>
</feature>
<accession>A0A3Q2PAJ3</accession>
<evidence type="ECO:0000256" key="6">
    <source>
        <dbReference type="ARBA" id="ARBA00023242"/>
    </source>
</evidence>
<comment type="similarity">
    <text evidence="2">Belongs to the HMGA family.</text>
</comment>
<dbReference type="GeneTree" id="ENSGT00770000121795"/>
<dbReference type="GO" id="GO:0003677">
    <property type="term" value="F:DNA binding"/>
    <property type="evidence" value="ECO:0007669"/>
    <property type="project" value="UniProtKB-KW"/>
</dbReference>
<name>A0A3Q2PAJ3_FUNHE</name>
<feature type="compositionally biased region" description="Polar residues" evidence="7">
    <location>
        <begin position="212"/>
        <end position="221"/>
    </location>
</feature>
<feature type="compositionally biased region" description="Basic residues" evidence="7">
    <location>
        <begin position="152"/>
        <end position="165"/>
    </location>
</feature>